<feature type="domain" description="DNA replication/recombination mediator RecO N-terminal" evidence="5">
    <location>
        <begin position="4"/>
        <end position="77"/>
    </location>
</feature>
<dbReference type="AlphaFoldDB" id="U4KNB8"/>
<evidence type="ECO:0000259" key="5">
    <source>
        <dbReference type="Pfam" id="PF11967"/>
    </source>
</evidence>
<keyword evidence="1 4" id="KW-0227">DNA damage</keyword>
<dbReference type="KEGG" id="abra:BN85307150"/>
<dbReference type="SUPFAM" id="SSF57863">
    <property type="entry name" value="ArfGap/RecO-like zinc finger"/>
    <property type="match status" value="1"/>
</dbReference>
<dbReference type="STRING" id="61635.BN85307150"/>
<dbReference type="RefSeq" id="WP_030004596.1">
    <property type="nucleotide sequence ID" value="NC_022549.1"/>
</dbReference>
<dbReference type="Pfam" id="PF11967">
    <property type="entry name" value="RecO_N"/>
    <property type="match status" value="1"/>
</dbReference>
<keyword evidence="3 4" id="KW-0234">DNA repair</keyword>
<dbReference type="OrthoDB" id="384440at2"/>
<name>U4KNB8_9MOLU</name>
<dbReference type="GO" id="GO:0006310">
    <property type="term" value="P:DNA recombination"/>
    <property type="evidence" value="ECO:0007669"/>
    <property type="project" value="UniProtKB-UniRule"/>
</dbReference>
<protein>
    <recommendedName>
        <fullName evidence="4">DNA repair protein RecO</fullName>
    </recommendedName>
    <alternativeName>
        <fullName evidence="4">Recombination protein O</fullName>
    </alternativeName>
</protein>
<organism evidence="6 7">
    <name type="scientific">Acholeplasma brassicae</name>
    <dbReference type="NCBI Taxonomy" id="61635"/>
    <lineage>
        <taxon>Bacteria</taxon>
        <taxon>Bacillati</taxon>
        <taxon>Mycoplasmatota</taxon>
        <taxon>Mollicutes</taxon>
        <taxon>Acholeplasmatales</taxon>
        <taxon>Acholeplasmataceae</taxon>
        <taxon>Acholeplasma</taxon>
    </lineage>
</organism>
<keyword evidence="2 4" id="KW-0233">DNA recombination</keyword>
<dbReference type="HOGENOM" id="CLU_109227_0_0_14"/>
<dbReference type="SUPFAM" id="SSF50249">
    <property type="entry name" value="Nucleic acid-binding proteins"/>
    <property type="match status" value="1"/>
</dbReference>
<proteinExistence type="inferred from homology"/>
<dbReference type="NCBIfam" id="TIGR00613">
    <property type="entry name" value="reco"/>
    <property type="match status" value="1"/>
</dbReference>
<reference evidence="6 7" key="1">
    <citation type="journal article" date="2013" name="J. Mol. Microbiol. Biotechnol.">
        <title>Analysis of the Complete Genomes of Acholeplasma brassicae , A. palmae and A. laidlawii and Their Comparison to the Obligate Parasites from ' Candidatus Phytoplasma'.</title>
        <authorList>
            <person name="Kube M."/>
            <person name="Siewert C."/>
            <person name="Migdoll A.M."/>
            <person name="Duduk B."/>
            <person name="Holz S."/>
            <person name="Rabus R."/>
            <person name="Seemuller E."/>
            <person name="Mitrovic J."/>
            <person name="Muller I."/>
            <person name="Buttner C."/>
            <person name="Reinhardt R."/>
        </authorList>
    </citation>
    <scope>NUCLEOTIDE SEQUENCE [LARGE SCALE GENOMIC DNA]</scope>
    <source>
        <strain evidence="7">0502</strain>
    </source>
</reference>
<evidence type="ECO:0000256" key="1">
    <source>
        <dbReference type="ARBA" id="ARBA00022763"/>
    </source>
</evidence>
<dbReference type="Proteomes" id="UP000032737">
    <property type="component" value="Chromosome"/>
</dbReference>
<comment type="similarity">
    <text evidence="4">Belongs to the RecO family.</text>
</comment>
<dbReference type="GO" id="GO:0043590">
    <property type="term" value="C:bacterial nucleoid"/>
    <property type="evidence" value="ECO:0007669"/>
    <property type="project" value="TreeGrafter"/>
</dbReference>
<dbReference type="PANTHER" id="PTHR33991:SF1">
    <property type="entry name" value="DNA REPAIR PROTEIN RECO"/>
    <property type="match status" value="1"/>
</dbReference>
<dbReference type="InterPro" id="IPR022572">
    <property type="entry name" value="DNA_rep/recomb_RecO_N"/>
</dbReference>
<gene>
    <name evidence="4 6" type="primary">recO</name>
    <name evidence="6" type="ORF">BN85307150</name>
</gene>
<evidence type="ECO:0000256" key="4">
    <source>
        <dbReference type="HAMAP-Rule" id="MF_00201"/>
    </source>
</evidence>
<evidence type="ECO:0000313" key="6">
    <source>
        <dbReference type="EMBL" id="CCV65736.1"/>
    </source>
</evidence>
<dbReference type="InterPro" id="IPR012340">
    <property type="entry name" value="NA-bd_OB-fold"/>
</dbReference>
<evidence type="ECO:0000313" key="7">
    <source>
        <dbReference type="Proteomes" id="UP000032737"/>
    </source>
</evidence>
<dbReference type="HAMAP" id="MF_00201">
    <property type="entry name" value="RecO"/>
    <property type="match status" value="1"/>
</dbReference>
<dbReference type="EMBL" id="FO681348">
    <property type="protein sequence ID" value="CCV65736.1"/>
    <property type="molecule type" value="Genomic_DNA"/>
</dbReference>
<dbReference type="InterPro" id="IPR037278">
    <property type="entry name" value="ARFGAP/RecO"/>
</dbReference>
<dbReference type="GO" id="GO:0006302">
    <property type="term" value="P:double-strand break repair"/>
    <property type="evidence" value="ECO:0007669"/>
    <property type="project" value="TreeGrafter"/>
</dbReference>
<dbReference type="Pfam" id="PF02565">
    <property type="entry name" value="RecO_C"/>
    <property type="match status" value="1"/>
</dbReference>
<keyword evidence="7" id="KW-1185">Reference proteome</keyword>
<sequence>MTKQISKGLIYKTQDYKESSKLLFVYTARGKQTLVAKGAKSLKSDLRFLSQYFTLIEFYDSEKTMFDLRGAQLIEPFEEIKKSYEHLKQVSVVLEIIDRIFIEDLPHDKLFELIVSFLSEVQPEIASMAISLKVLYALGYGLNFKGDHPLGFNLEHASVATIENKLPISLDLETTICLSQLYFMKKDDQIDLTEKARKQIWSLIKAFYQYHLDYNIKSI</sequence>
<dbReference type="PANTHER" id="PTHR33991">
    <property type="entry name" value="DNA REPAIR PROTEIN RECO"/>
    <property type="match status" value="1"/>
</dbReference>
<comment type="function">
    <text evidence="4">Involved in DNA repair and RecF pathway recombination.</text>
</comment>
<accession>U4KNB8</accession>
<dbReference type="Gene3D" id="2.40.50.140">
    <property type="entry name" value="Nucleic acid-binding proteins"/>
    <property type="match status" value="1"/>
</dbReference>
<evidence type="ECO:0000256" key="3">
    <source>
        <dbReference type="ARBA" id="ARBA00023204"/>
    </source>
</evidence>
<evidence type="ECO:0000256" key="2">
    <source>
        <dbReference type="ARBA" id="ARBA00023172"/>
    </source>
</evidence>
<dbReference type="InterPro" id="IPR003717">
    <property type="entry name" value="RecO"/>
</dbReference>